<protein>
    <submittedName>
        <fullName evidence="2">Uncharacterized protein</fullName>
    </submittedName>
</protein>
<evidence type="ECO:0000256" key="1">
    <source>
        <dbReference type="SAM" id="MobiDB-lite"/>
    </source>
</evidence>
<accession>A0ABP0XHF9</accession>
<name>A0ABP0XHF9_9BRYO</name>
<reference evidence="2" key="1">
    <citation type="submission" date="2024-02" db="EMBL/GenBank/DDBJ databases">
        <authorList>
            <consortium name="ELIXIR-Norway"/>
            <consortium name="Elixir Norway"/>
        </authorList>
    </citation>
    <scope>NUCLEOTIDE SEQUENCE</scope>
</reference>
<proteinExistence type="predicted"/>
<feature type="region of interest" description="Disordered" evidence="1">
    <location>
        <begin position="45"/>
        <end position="85"/>
    </location>
</feature>
<evidence type="ECO:0000313" key="3">
    <source>
        <dbReference type="Proteomes" id="UP001497444"/>
    </source>
</evidence>
<dbReference type="EMBL" id="OZ020103">
    <property type="protein sequence ID" value="CAK9277002.1"/>
    <property type="molecule type" value="Genomic_DNA"/>
</dbReference>
<gene>
    <name evidence="2" type="ORF">CSSPJE1EN1_LOCUS22480</name>
</gene>
<evidence type="ECO:0000313" key="2">
    <source>
        <dbReference type="EMBL" id="CAK9277002.1"/>
    </source>
</evidence>
<feature type="compositionally biased region" description="Polar residues" evidence="1">
    <location>
        <begin position="48"/>
        <end position="58"/>
    </location>
</feature>
<dbReference type="Proteomes" id="UP001497444">
    <property type="component" value="Chromosome 8"/>
</dbReference>
<keyword evidence="3" id="KW-1185">Reference proteome</keyword>
<sequence>MQLVEDTIDTHLDANVEVGGLVMGGIVTRNGKCKDTWLVQRHVVGTGSRKSSADQQQPGCERTGRPCDRSIPSIWDSSFERDVVQ</sequence>
<organism evidence="2 3">
    <name type="scientific">Sphagnum jensenii</name>
    <dbReference type="NCBI Taxonomy" id="128206"/>
    <lineage>
        <taxon>Eukaryota</taxon>
        <taxon>Viridiplantae</taxon>
        <taxon>Streptophyta</taxon>
        <taxon>Embryophyta</taxon>
        <taxon>Bryophyta</taxon>
        <taxon>Sphagnophytina</taxon>
        <taxon>Sphagnopsida</taxon>
        <taxon>Sphagnales</taxon>
        <taxon>Sphagnaceae</taxon>
        <taxon>Sphagnum</taxon>
    </lineage>
</organism>